<evidence type="ECO:0000313" key="4">
    <source>
        <dbReference type="EMBL" id="KFH62776.1"/>
    </source>
</evidence>
<evidence type="ECO:0000256" key="2">
    <source>
        <dbReference type="SAM" id="Phobius"/>
    </source>
</evidence>
<keyword evidence="2" id="KW-1133">Transmembrane helix</keyword>
<sequence length="198" mass="20783">MAEALLVFFLTPVATTVWTTGQDATVSLNCTEPYNATFPVILYTSPQNQPVPGLAPLGQISCINSLTFQVLNTIPSGSSYFVVANFSSDLLASVPFTIVNPTTTSRALTATIAPTNGTLTTTSTASSTPKSNNNIDPLNEDSKGNGAAIGGGIAGGVLAVAAVILLLVLRKRQQRKDQPITIKEYGADPPPDYRRAKQ</sequence>
<evidence type="ECO:0008006" key="6">
    <source>
        <dbReference type="Google" id="ProtNLM"/>
    </source>
</evidence>
<keyword evidence="5" id="KW-1185">Reference proteome</keyword>
<dbReference type="OrthoDB" id="2260257at2759"/>
<name>A0A086TLE9_9FUNG</name>
<evidence type="ECO:0000313" key="5">
    <source>
        <dbReference type="Proteomes" id="UP000243308"/>
    </source>
</evidence>
<dbReference type="AlphaFoldDB" id="A0A086TLE9"/>
<feature type="compositionally biased region" description="Low complexity" evidence="1">
    <location>
        <begin position="119"/>
        <end position="134"/>
    </location>
</feature>
<gene>
    <name evidence="4" type="ORF">MVEG_11302</name>
</gene>
<keyword evidence="3" id="KW-0732">Signal</keyword>
<feature type="transmembrane region" description="Helical" evidence="2">
    <location>
        <begin position="147"/>
        <end position="169"/>
    </location>
</feature>
<accession>A0A086TLE9</accession>
<protein>
    <recommendedName>
        <fullName evidence="6">Mid2 domain-containing protein</fullName>
    </recommendedName>
</protein>
<feature type="region of interest" description="Disordered" evidence="1">
    <location>
        <begin position="119"/>
        <end position="139"/>
    </location>
</feature>
<organism evidence="4 5">
    <name type="scientific">Podila verticillata NRRL 6337</name>
    <dbReference type="NCBI Taxonomy" id="1069443"/>
    <lineage>
        <taxon>Eukaryota</taxon>
        <taxon>Fungi</taxon>
        <taxon>Fungi incertae sedis</taxon>
        <taxon>Mucoromycota</taxon>
        <taxon>Mortierellomycotina</taxon>
        <taxon>Mortierellomycetes</taxon>
        <taxon>Mortierellales</taxon>
        <taxon>Mortierellaceae</taxon>
        <taxon>Podila</taxon>
    </lineage>
</organism>
<evidence type="ECO:0000256" key="1">
    <source>
        <dbReference type="SAM" id="MobiDB-lite"/>
    </source>
</evidence>
<feature type="signal peptide" evidence="3">
    <location>
        <begin position="1"/>
        <end position="16"/>
    </location>
</feature>
<reference evidence="4 5" key="1">
    <citation type="submission" date="2011-02" db="EMBL/GenBank/DDBJ databases">
        <title>The Genome Sequence of Mortierella verticillata NRRL 6337.</title>
        <authorList>
            <consortium name="The Broad Institute Genome Sequencing Platform"/>
            <person name="Russ C."/>
            <person name="Cuomo C."/>
            <person name="Burger G."/>
            <person name="Gray M.W."/>
            <person name="Holland P.W.H."/>
            <person name="King N."/>
            <person name="Lang F.B.F."/>
            <person name="Roger A.J."/>
            <person name="Ruiz-Trillo I."/>
            <person name="Young S.K."/>
            <person name="Zeng Q."/>
            <person name="Gargeya S."/>
            <person name="Alvarado L."/>
            <person name="Berlin A."/>
            <person name="Chapman S.B."/>
            <person name="Chen Z."/>
            <person name="Freedman E."/>
            <person name="Gellesch M."/>
            <person name="Goldberg J."/>
            <person name="Griggs A."/>
            <person name="Gujja S."/>
            <person name="Heilman E."/>
            <person name="Heiman D."/>
            <person name="Howarth C."/>
            <person name="Mehta T."/>
            <person name="Neiman D."/>
            <person name="Pearson M."/>
            <person name="Roberts A."/>
            <person name="Saif S."/>
            <person name="Shea T."/>
            <person name="Shenoy N."/>
            <person name="Sisk P."/>
            <person name="Stolte C."/>
            <person name="Sykes S."/>
            <person name="White J."/>
            <person name="Yandava C."/>
            <person name="Haas B."/>
            <person name="Nusbaum C."/>
            <person name="Birren B."/>
        </authorList>
    </citation>
    <scope>NUCLEOTIDE SEQUENCE [LARGE SCALE GENOMIC DNA]</scope>
    <source>
        <strain evidence="4 5">NRRL 6337</strain>
    </source>
</reference>
<keyword evidence="2" id="KW-0812">Transmembrane</keyword>
<dbReference type="EMBL" id="KN042430">
    <property type="protein sequence ID" value="KFH62776.1"/>
    <property type="molecule type" value="Genomic_DNA"/>
</dbReference>
<feature type="chain" id="PRO_5001815727" description="Mid2 domain-containing protein" evidence="3">
    <location>
        <begin position="17"/>
        <end position="198"/>
    </location>
</feature>
<evidence type="ECO:0000256" key="3">
    <source>
        <dbReference type="SAM" id="SignalP"/>
    </source>
</evidence>
<proteinExistence type="predicted"/>
<dbReference type="Proteomes" id="UP000243308">
    <property type="component" value="Unassembled WGS sequence"/>
</dbReference>
<keyword evidence="2" id="KW-0472">Membrane</keyword>